<evidence type="ECO:0000256" key="2">
    <source>
        <dbReference type="ARBA" id="ARBA00023180"/>
    </source>
</evidence>
<feature type="region of interest" description="Disordered" evidence="3">
    <location>
        <begin position="59"/>
        <end position="214"/>
    </location>
</feature>
<dbReference type="GO" id="GO:0009986">
    <property type="term" value="C:cell surface"/>
    <property type="evidence" value="ECO:0007669"/>
    <property type="project" value="TreeGrafter"/>
</dbReference>
<dbReference type="InterPro" id="IPR026664">
    <property type="entry name" value="Stereocilin-rel"/>
</dbReference>
<keyword evidence="2" id="KW-0325">Glycoprotein</keyword>
<dbReference type="PANTHER" id="PTHR23412">
    <property type="entry name" value="STEREOCILIN RELATED"/>
    <property type="match status" value="1"/>
</dbReference>
<protein>
    <submittedName>
        <fullName evidence="4">Otoancorin-like</fullName>
    </submittedName>
</protein>
<evidence type="ECO:0000256" key="3">
    <source>
        <dbReference type="SAM" id="MobiDB-lite"/>
    </source>
</evidence>
<comment type="caution">
    <text evidence="4">The sequence shown here is derived from an EMBL/GenBank/DDBJ whole genome shotgun (WGS) entry which is preliminary data.</text>
</comment>
<sequence length="1201" mass="126303">MQGRNLITSFCRCSSCTHIGGELCQTWIAVMGQSALFALISGLMFSVCLMMSSADISTTDPTTTAAAATPSATADAEPATTATDKPTTTATAKPAATATAKPTTTATAKPATTATAKPTTTATAKPATTATAKPANTATAKPTTTATAKPANTATAKPATTATAKPANTATAKPATTATAKPTTTASTKPTTTANATSTPAATSGPKPNPTTAIPGPKKCTEWEAELATKLAASADITPFLSANTDKLPSLSESCVKTFSSTTNKANLMKLMAELDKVYDILDPGSRHAVFLWIEQLNPKPANGSSWMTVEQLALLDRFLLQAPLSSLKTLADMESSPLCAFFNSSNELWKSLYDLNPAQANVFFTGLKKCSIDVAQAANIAKLGQLACLYPVDANTLEDSSRKKLLELLKNCKGDVKNVYQKLMKSMNVMSFDASQLGELGDAAAGLGMKQLASLSKEAVVGSLNMLSKIEGFSKSQKEALLKAAGVADIISKGNVASLGKLASALDSSALGSIPAAALVTAFADSSFAASTAAMEPLQKKSLVLSVLKTKSADEALSILPPALITEMTTKKLQEASALSTEMLGKMPWNKGQALVVMAKAFSNLKTTEDFKKLGCAAQGITCEQITGMAADSLEALSASDSLSRDQIRCASTAFFKTAKSFTTITSDEISKIPSNYLLYLKSFKDLEAVPTANCTFVVSVFAKAEHRLLGKSSKRREEVLNYIKTCMSFNSTDKLTANQVNQLGNVLCMFGPAEIDKLSNNNLKEAVDQLRGCGKFEGDMKASLRTKIIDTYGAFETWTFDTVNELQTLASLFDESEINKLSASVELKETLKSVLSQVKKPEGFVPADVNFTPDVTSLKSSFGKIVINLYFKLRRRKRALTCSGITIPTKELILELGSSSSALTADQLGCLSNDTFKETVDILGDITAFPMEKLTALKTVALVAYPAPTNNDIAGLKRIMVAFTAAEINTYFATPNIDALAAIGKYQDWCSDATVAATAKQIVENFLKSNASNTLLSKDLLALGYLLCAFSPEQIAAVSAAEYSSAASYIGKLKCSLPVLTALKNKAVEAFGAPSAWTTVQLQDIGTLTAALTSAEFSAISKEKMSYITPEAVSLIPPAVFQTLTIDQLRYLGTENLAAVSSQQKALLDTTKALALNENSGATVTPTSAPLTSASASLARASPLAAAIALALTLLALSH</sequence>
<keyword evidence="1" id="KW-0732">Signal</keyword>
<name>A0AAD8CL23_ACIOX</name>
<gene>
    <name evidence="4" type="primary">Otoa</name>
    <name evidence="4" type="ORF">AOXY_G30012</name>
</gene>
<dbReference type="EMBL" id="JAGXEW010000041">
    <property type="protein sequence ID" value="KAK1153492.1"/>
    <property type="molecule type" value="Genomic_DNA"/>
</dbReference>
<feature type="compositionally biased region" description="Low complexity" evidence="3">
    <location>
        <begin position="59"/>
        <end position="203"/>
    </location>
</feature>
<keyword evidence="5" id="KW-1185">Reference proteome</keyword>
<organism evidence="4 5">
    <name type="scientific">Acipenser oxyrinchus oxyrinchus</name>
    <dbReference type="NCBI Taxonomy" id="40147"/>
    <lineage>
        <taxon>Eukaryota</taxon>
        <taxon>Metazoa</taxon>
        <taxon>Chordata</taxon>
        <taxon>Craniata</taxon>
        <taxon>Vertebrata</taxon>
        <taxon>Euteleostomi</taxon>
        <taxon>Actinopterygii</taxon>
        <taxon>Chondrostei</taxon>
        <taxon>Acipenseriformes</taxon>
        <taxon>Acipenseridae</taxon>
        <taxon>Acipenser</taxon>
    </lineage>
</organism>
<reference evidence="4" key="1">
    <citation type="submission" date="2022-02" db="EMBL/GenBank/DDBJ databases">
        <title>Atlantic sturgeon de novo genome assembly.</title>
        <authorList>
            <person name="Stock M."/>
            <person name="Klopp C."/>
            <person name="Guiguen Y."/>
            <person name="Cabau C."/>
            <person name="Parinello H."/>
            <person name="Santidrian Yebra-Pimentel E."/>
            <person name="Kuhl H."/>
            <person name="Dirks R.P."/>
            <person name="Guessner J."/>
            <person name="Wuertz S."/>
            <person name="Du K."/>
            <person name="Schartl M."/>
        </authorList>
    </citation>
    <scope>NUCLEOTIDE SEQUENCE</scope>
    <source>
        <strain evidence="4">STURGEONOMICS-FGT-2020</strain>
        <tissue evidence="4">Whole blood</tissue>
    </source>
</reference>
<evidence type="ECO:0000313" key="5">
    <source>
        <dbReference type="Proteomes" id="UP001230051"/>
    </source>
</evidence>
<dbReference type="GO" id="GO:0007160">
    <property type="term" value="P:cell-matrix adhesion"/>
    <property type="evidence" value="ECO:0007669"/>
    <property type="project" value="TreeGrafter"/>
</dbReference>
<dbReference type="PANTHER" id="PTHR23412:SF18">
    <property type="entry name" value="OTOANCORIN"/>
    <property type="match status" value="1"/>
</dbReference>
<proteinExistence type="predicted"/>
<accession>A0AAD8CL23</accession>
<evidence type="ECO:0000256" key="1">
    <source>
        <dbReference type="ARBA" id="ARBA00022729"/>
    </source>
</evidence>
<dbReference type="AlphaFoldDB" id="A0AAD8CL23"/>
<dbReference type="Proteomes" id="UP001230051">
    <property type="component" value="Unassembled WGS sequence"/>
</dbReference>
<evidence type="ECO:0000313" key="4">
    <source>
        <dbReference type="EMBL" id="KAK1153492.1"/>
    </source>
</evidence>